<protein>
    <submittedName>
        <fullName evidence="2">Uncharacterized protein</fullName>
    </submittedName>
</protein>
<keyword evidence="1" id="KW-0472">Membrane</keyword>
<sequence>MGNHPSNDEAGMVWLPYRRYELTSKLSPEQIKEKLQEGDSEYTADFLPDYIRLKEQDMFSFGAYSRSFKPQAKLYLTVTTDGTKASVVLKPAAKVILISCLVIILLLASIAFSKRSDLSTGRYKETAVACFGILVFGYLLPVVAFNADLSKFKLFIANLLEVEQD</sequence>
<name>A0ABP7WD42_9SPHI</name>
<proteinExistence type="predicted"/>
<evidence type="ECO:0000313" key="2">
    <source>
        <dbReference type="EMBL" id="GAA4086472.1"/>
    </source>
</evidence>
<organism evidence="2 3">
    <name type="scientific">Mucilaginibacter panaciglaebae</name>
    <dbReference type="NCBI Taxonomy" id="502331"/>
    <lineage>
        <taxon>Bacteria</taxon>
        <taxon>Pseudomonadati</taxon>
        <taxon>Bacteroidota</taxon>
        <taxon>Sphingobacteriia</taxon>
        <taxon>Sphingobacteriales</taxon>
        <taxon>Sphingobacteriaceae</taxon>
        <taxon>Mucilaginibacter</taxon>
    </lineage>
</organism>
<dbReference type="EMBL" id="BAABCV010000001">
    <property type="protein sequence ID" value="GAA4086472.1"/>
    <property type="molecule type" value="Genomic_DNA"/>
</dbReference>
<keyword evidence="3" id="KW-1185">Reference proteome</keyword>
<accession>A0ABP7WD42</accession>
<evidence type="ECO:0000256" key="1">
    <source>
        <dbReference type="SAM" id="Phobius"/>
    </source>
</evidence>
<keyword evidence="1" id="KW-0812">Transmembrane</keyword>
<comment type="caution">
    <text evidence="2">The sequence shown here is derived from an EMBL/GenBank/DDBJ whole genome shotgun (WGS) entry which is preliminary data.</text>
</comment>
<keyword evidence="1" id="KW-1133">Transmembrane helix</keyword>
<gene>
    <name evidence="2" type="ORF">GCM10022392_04320</name>
</gene>
<feature type="transmembrane region" description="Helical" evidence="1">
    <location>
        <begin position="92"/>
        <end position="113"/>
    </location>
</feature>
<reference evidence="3" key="1">
    <citation type="journal article" date="2019" name="Int. J. Syst. Evol. Microbiol.">
        <title>The Global Catalogue of Microorganisms (GCM) 10K type strain sequencing project: providing services to taxonomists for standard genome sequencing and annotation.</title>
        <authorList>
            <consortium name="The Broad Institute Genomics Platform"/>
            <consortium name="The Broad Institute Genome Sequencing Center for Infectious Disease"/>
            <person name="Wu L."/>
            <person name="Ma J."/>
        </authorList>
    </citation>
    <scope>NUCLEOTIDE SEQUENCE [LARGE SCALE GENOMIC DNA]</scope>
    <source>
        <strain evidence="3">JCM 17085</strain>
    </source>
</reference>
<dbReference type="Proteomes" id="UP001500841">
    <property type="component" value="Unassembled WGS sequence"/>
</dbReference>
<dbReference type="RefSeq" id="WP_345100784.1">
    <property type="nucleotide sequence ID" value="NZ_BAABCV010000001.1"/>
</dbReference>
<feature type="transmembrane region" description="Helical" evidence="1">
    <location>
        <begin position="125"/>
        <end position="145"/>
    </location>
</feature>
<evidence type="ECO:0000313" key="3">
    <source>
        <dbReference type="Proteomes" id="UP001500841"/>
    </source>
</evidence>